<dbReference type="HAMAP" id="MF_02204">
    <property type="entry name" value="Pal"/>
    <property type="match status" value="1"/>
</dbReference>
<keyword evidence="5 8" id="KW-0998">Cell outer membrane</keyword>
<dbReference type="Gene3D" id="3.30.1330.60">
    <property type="entry name" value="OmpA-like domain"/>
    <property type="match status" value="1"/>
</dbReference>
<dbReference type="InterPro" id="IPR006664">
    <property type="entry name" value="OMP_bac"/>
</dbReference>
<dbReference type="PROSITE" id="PS01068">
    <property type="entry name" value="OMPA_1"/>
    <property type="match status" value="1"/>
</dbReference>
<protein>
    <recommendedName>
        <fullName evidence="8">Peptidoglycan-associated lipoprotein</fullName>
        <shortName evidence="8">PAL</shortName>
    </recommendedName>
</protein>
<evidence type="ECO:0000259" key="11">
    <source>
        <dbReference type="PROSITE" id="PS51123"/>
    </source>
</evidence>
<keyword evidence="6 8" id="KW-0449">Lipoprotein</keyword>
<keyword evidence="3 8" id="KW-0472">Membrane</keyword>
<dbReference type="OrthoDB" id="9809164at2"/>
<keyword evidence="4 8" id="KW-0564">Palmitate</keyword>
<gene>
    <name evidence="8" type="primary">pal</name>
    <name evidence="12" type="ORF">SAMN02745117_01963</name>
</gene>
<dbReference type="PANTHER" id="PTHR30329">
    <property type="entry name" value="STATOR ELEMENT OF FLAGELLAR MOTOR COMPLEX"/>
    <property type="match status" value="1"/>
</dbReference>
<dbReference type="NCBIfam" id="TIGR02802">
    <property type="entry name" value="Pal_lipo"/>
    <property type="match status" value="1"/>
</dbReference>
<evidence type="ECO:0000256" key="5">
    <source>
        <dbReference type="ARBA" id="ARBA00023237"/>
    </source>
</evidence>
<keyword evidence="1 8" id="KW-0132">Cell division</keyword>
<dbReference type="PRINTS" id="PR01021">
    <property type="entry name" value="OMPADOMAIN"/>
</dbReference>
<dbReference type="PANTHER" id="PTHR30329:SF21">
    <property type="entry name" value="LIPOPROTEIN YIAD-RELATED"/>
    <property type="match status" value="1"/>
</dbReference>
<dbReference type="GO" id="GO:0009279">
    <property type="term" value="C:cell outer membrane"/>
    <property type="evidence" value="ECO:0007669"/>
    <property type="project" value="UniProtKB-SubCell"/>
</dbReference>
<evidence type="ECO:0000313" key="12">
    <source>
        <dbReference type="EMBL" id="SHF44952.1"/>
    </source>
</evidence>
<comment type="function">
    <text evidence="8">Part of the Tol-Pal system, which plays a role in outer membrane invagination during cell division and is important for maintaining outer membrane integrity.</text>
</comment>
<name>A0A1M5BRT9_9BURK</name>
<feature type="chain" id="PRO_5011957149" description="Peptidoglycan-associated lipoprotein" evidence="10">
    <location>
        <begin position="26"/>
        <end position="189"/>
    </location>
</feature>
<evidence type="ECO:0000256" key="7">
    <source>
        <dbReference type="ARBA" id="ARBA00023306"/>
    </source>
</evidence>
<evidence type="ECO:0000256" key="2">
    <source>
        <dbReference type="ARBA" id="ARBA00022729"/>
    </source>
</evidence>
<dbReference type="STRING" id="1122156.SAMN02745117_01963"/>
<comment type="similarity">
    <text evidence="8">Belongs to the Pal lipoprotein family.</text>
</comment>
<dbReference type="RefSeq" id="WP_073356520.1">
    <property type="nucleotide sequence ID" value="NZ_FQUZ01000023.1"/>
</dbReference>
<dbReference type="PROSITE" id="PS51257">
    <property type="entry name" value="PROKAR_LIPOPROTEIN"/>
    <property type="match status" value="1"/>
</dbReference>
<dbReference type="PROSITE" id="PS51123">
    <property type="entry name" value="OMPA_2"/>
    <property type="match status" value="1"/>
</dbReference>
<dbReference type="AlphaFoldDB" id="A0A1M5BRT9"/>
<dbReference type="InterPro" id="IPR036737">
    <property type="entry name" value="OmpA-like_sf"/>
</dbReference>
<evidence type="ECO:0000256" key="10">
    <source>
        <dbReference type="SAM" id="SignalP"/>
    </source>
</evidence>
<feature type="domain" description="OmpA-like" evidence="11">
    <location>
        <begin position="69"/>
        <end position="186"/>
    </location>
</feature>
<comment type="subcellular location">
    <subcellularLocation>
        <location evidence="8">Cell outer membrane</location>
        <topology evidence="8">Lipid-anchor</topology>
    </subcellularLocation>
</comment>
<reference evidence="12 13" key="1">
    <citation type="submission" date="2016-11" db="EMBL/GenBank/DDBJ databases">
        <authorList>
            <person name="Jaros S."/>
            <person name="Januszkiewicz K."/>
            <person name="Wedrychowicz H."/>
        </authorList>
    </citation>
    <scope>NUCLEOTIDE SEQUENCE [LARGE SCALE GENOMIC DNA]</scope>
    <source>
        <strain evidence="12 13">DSM 16112</strain>
    </source>
</reference>
<dbReference type="InterPro" id="IPR006665">
    <property type="entry name" value="OmpA-like"/>
</dbReference>
<evidence type="ECO:0000256" key="1">
    <source>
        <dbReference type="ARBA" id="ARBA00022618"/>
    </source>
</evidence>
<evidence type="ECO:0000313" key="13">
    <source>
        <dbReference type="Proteomes" id="UP000184327"/>
    </source>
</evidence>
<evidence type="ECO:0000256" key="9">
    <source>
        <dbReference type="SAM" id="MobiDB-lite"/>
    </source>
</evidence>
<evidence type="ECO:0000256" key="4">
    <source>
        <dbReference type="ARBA" id="ARBA00023139"/>
    </source>
</evidence>
<keyword evidence="13" id="KW-1185">Reference proteome</keyword>
<feature type="signal peptide" evidence="10">
    <location>
        <begin position="1"/>
        <end position="25"/>
    </location>
</feature>
<keyword evidence="2 8" id="KW-0732">Signal</keyword>
<evidence type="ECO:0000256" key="6">
    <source>
        <dbReference type="ARBA" id="ARBA00023288"/>
    </source>
</evidence>
<sequence length="189" mass="20278">MFKPLSYSMIALAVLVAGCSSGVKLQDPDATGTSGAIPGGEVSSLGTDISGPSGSSISGIDLTTASQVQGEGPANITHTIYFDFDSYSIRPDFQSVLQAHADFLRANRTRVIMLEGHTDERGGREYNLALGQKRAEAVRQALDLLGVPANSLEPVSYGKEKPAVTGYDENAYSQNRRVEIRYNLPPQRQ</sequence>
<dbReference type="Pfam" id="PF00691">
    <property type="entry name" value="OmpA"/>
    <property type="match status" value="1"/>
</dbReference>
<accession>A0A1M5BRT9</accession>
<dbReference type="InterPro" id="IPR050330">
    <property type="entry name" value="Bact_OuterMem_StrucFunc"/>
</dbReference>
<dbReference type="SUPFAM" id="SSF103088">
    <property type="entry name" value="OmpA-like"/>
    <property type="match status" value="1"/>
</dbReference>
<dbReference type="GO" id="GO:0051301">
    <property type="term" value="P:cell division"/>
    <property type="evidence" value="ECO:0007669"/>
    <property type="project" value="UniProtKB-UniRule"/>
</dbReference>
<evidence type="ECO:0000256" key="8">
    <source>
        <dbReference type="HAMAP-Rule" id="MF_02204"/>
    </source>
</evidence>
<keyword evidence="7 8" id="KW-0131">Cell cycle</keyword>
<comment type="subunit">
    <text evidence="8">The Tol-Pal system is composed of five core proteins: the inner membrane proteins TolA, TolQ and TolR, the periplasmic protein TolB and the outer membrane protein Pal. They form a network linking the inner and outer membranes and the peptidoglycan layer.</text>
</comment>
<dbReference type="InterPro" id="IPR014169">
    <property type="entry name" value="Pal_lipo_C"/>
</dbReference>
<dbReference type="Proteomes" id="UP000184327">
    <property type="component" value="Unassembled WGS sequence"/>
</dbReference>
<dbReference type="InterPro" id="IPR006690">
    <property type="entry name" value="OMPA-like_CS"/>
</dbReference>
<dbReference type="EMBL" id="FQUZ01000023">
    <property type="protein sequence ID" value="SHF44952.1"/>
    <property type="molecule type" value="Genomic_DNA"/>
</dbReference>
<dbReference type="InterPro" id="IPR039001">
    <property type="entry name" value="Pal"/>
</dbReference>
<proteinExistence type="inferred from homology"/>
<evidence type="ECO:0000256" key="3">
    <source>
        <dbReference type="ARBA" id="ARBA00023136"/>
    </source>
</evidence>
<feature type="region of interest" description="Disordered" evidence="9">
    <location>
        <begin position="27"/>
        <end position="48"/>
    </location>
</feature>
<dbReference type="CDD" id="cd07185">
    <property type="entry name" value="OmpA_C-like"/>
    <property type="match status" value="1"/>
</dbReference>
<organism evidence="12 13">
    <name type="scientific">Lampropedia hyalina DSM 16112</name>
    <dbReference type="NCBI Taxonomy" id="1122156"/>
    <lineage>
        <taxon>Bacteria</taxon>
        <taxon>Pseudomonadati</taxon>
        <taxon>Pseudomonadota</taxon>
        <taxon>Betaproteobacteria</taxon>
        <taxon>Burkholderiales</taxon>
        <taxon>Comamonadaceae</taxon>
        <taxon>Lampropedia</taxon>
    </lineage>
</organism>